<dbReference type="PROSITE" id="PS50261">
    <property type="entry name" value="G_PROTEIN_RECEP_F2_4"/>
    <property type="match status" value="1"/>
</dbReference>
<feature type="transmembrane region" description="Helical" evidence="11">
    <location>
        <begin position="108"/>
        <end position="136"/>
    </location>
</feature>
<feature type="transmembrane region" description="Helical" evidence="11">
    <location>
        <begin position="188"/>
        <end position="209"/>
    </location>
</feature>
<comment type="caution">
    <text evidence="14">The sequence shown here is derived from an EMBL/GenBank/DDBJ whole genome shotgun (WGS) entry which is preliminary data.</text>
</comment>
<dbReference type="GO" id="GO:0007166">
    <property type="term" value="P:cell surface receptor signaling pathway"/>
    <property type="evidence" value="ECO:0007669"/>
    <property type="project" value="InterPro"/>
</dbReference>
<keyword evidence="4 11" id="KW-0812">Transmembrane</keyword>
<dbReference type="GO" id="GO:0005886">
    <property type="term" value="C:plasma membrane"/>
    <property type="evidence" value="ECO:0007669"/>
    <property type="project" value="UniProtKB-SubCell"/>
</dbReference>
<dbReference type="EMBL" id="CAXIEN010000127">
    <property type="protein sequence ID" value="CAL1280094.1"/>
    <property type="molecule type" value="Genomic_DNA"/>
</dbReference>
<organism evidence="14 15">
    <name type="scientific">Larinioides sclopetarius</name>
    <dbReference type="NCBI Taxonomy" id="280406"/>
    <lineage>
        <taxon>Eukaryota</taxon>
        <taxon>Metazoa</taxon>
        <taxon>Ecdysozoa</taxon>
        <taxon>Arthropoda</taxon>
        <taxon>Chelicerata</taxon>
        <taxon>Arachnida</taxon>
        <taxon>Araneae</taxon>
        <taxon>Araneomorphae</taxon>
        <taxon>Entelegynae</taxon>
        <taxon>Araneoidea</taxon>
        <taxon>Araneidae</taxon>
        <taxon>Larinioides</taxon>
    </lineage>
</organism>
<dbReference type="PRINTS" id="PR00249">
    <property type="entry name" value="GPCRSECRETIN"/>
</dbReference>
<dbReference type="GO" id="GO:0007188">
    <property type="term" value="P:adenylate cyclase-modulating G protein-coupled receptor signaling pathway"/>
    <property type="evidence" value="ECO:0007669"/>
    <property type="project" value="TreeGrafter"/>
</dbReference>
<keyword evidence="5 11" id="KW-1133">Transmembrane helix</keyword>
<keyword evidence="10" id="KW-0807">Transducer</keyword>
<feature type="transmembrane region" description="Helical" evidence="11">
    <location>
        <begin position="221"/>
        <end position="244"/>
    </location>
</feature>
<evidence type="ECO:0000313" key="14">
    <source>
        <dbReference type="EMBL" id="CAL1280094.1"/>
    </source>
</evidence>
<dbReference type="GO" id="GO:0017046">
    <property type="term" value="F:peptide hormone binding"/>
    <property type="evidence" value="ECO:0007669"/>
    <property type="project" value="TreeGrafter"/>
</dbReference>
<dbReference type="SUPFAM" id="SSF81321">
    <property type="entry name" value="Family A G protein-coupled receptor-like"/>
    <property type="match status" value="1"/>
</dbReference>
<name>A0AAV2A9P6_9ARAC</name>
<dbReference type="InterPro" id="IPR001879">
    <property type="entry name" value="GPCR_2_extracellular_dom"/>
</dbReference>
<dbReference type="PROSITE" id="PS00650">
    <property type="entry name" value="G_PROTEIN_RECEP_F2_2"/>
    <property type="match status" value="1"/>
</dbReference>
<evidence type="ECO:0000256" key="1">
    <source>
        <dbReference type="ARBA" id="ARBA00004651"/>
    </source>
</evidence>
<dbReference type="SMART" id="SM00008">
    <property type="entry name" value="HormR"/>
    <property type="match status" value="1"/>
</dbReference>
<dbReference type="InterPro" id="IPR050332">
    <property type="entry name" value="GPCR_2"/>
</dbReference>
<dbReference type="PANTHER" id="PTHR45620">
    <property type="entry name" value="PDF RECEPTOR-LIKE PROTEIN-RELATED"/>
    <property type="match status" value="1"/>
</dbReference>
<comment type="subcellular location">
    <subcellularLocation>
        <location evidence="1">Cell membrane</location>
        <topology evidence="1">Multi-pass membrane protein</topology>
    </subcellularLocation>
</comment>
<keyword evidence="7 11" id="KW-0472">Membrane</keyword>
<feature type="transmembrane region" description="Helical" evidence="11">
    <location>
        <begin position="256"/>
        <end position="278"/>
    </location>
</feature>
<feature type="domain" description="G-protein coupled receptors family 2 profile 1" evidence="12">
    <location>
        <begin position="14"/>
        <end position="96"/>
    </location>
</feature>
<reference evidence="14 15" key="1">
    <citation type="submission" date="2024-04" db="EMBL/GenBank/DDBJ databases">
        <authorList>
            <person name="Rising A."/>
            <person name="Reimegard J."/>
            <person name="Sonavane S."/>
            <person name="Akerstrom W."/>
            <person name="Nylinder S."/>
            <person name="Hedman E."/>
            <person name="Kallberg Y."/>
        </authorList>
    </citation>
    <scope>NUCLEOTIDE SEQUENCE [LARGE SCALE GENOMIC DNA]</scope>
</reference>
<dbReference type="Pfam" id="PF00002">
    <property type="entry name" value="7tm_2"/>
    <property type="match status" value="1"/>
</dbReference>
<dbReference type="CDD" id="cd15041">
    <property type="entry name" value="7tmB1_hormone_R"/>
    <property type="match status" value="1"/>
</dbReference>
<dbReference type="GO" id="GO:0008528">
    <property type="term" value="F:G protein-coupled peptide receptor activity"/>
    <property type="evidence" value="ECO:0007669"/>
    <property type="project" value="TreeGrafter"/>
</dbReference>
<evidence type="ECO:0000256" key="6">
    <source>
        <dbReference type="ARBA" id="ARBA00023040"/>
    </source>
</evidence>
<evidence type="ECO:0000313" key="15">
    <source>
        <dbReference type="Proteomes" id="UP001497382"/>
    </source>
</evidence>
<evidence type="ECO:0000256" key="4">
    <source>
        <dbReference type="ARBA" id="ARBA00022692"/>
    </source>
</evidence>
<keyword evidence="6" id="KW-0297">G-protein coupled receptor</keyword>
<gene>
    <name evidence="14" type="ORF">LARSCL_LOCUS10763</name>
</gene>
<accession>A0AAV2A9P6</accession>
<dbReference type="PANTHER" id="PTHR45620:SF15">
    <property type="entry name" value="DIURETIC HORMONE 44 RECEPTOR 1-RELATED"/>
    <property type="match status" value="1"/>
</dbReference>
<evidence type="ECO:0000256" key="7">
    <source>
        <dbReference type="ARBA" id="ARBA00023136"/>
    </source>
</evidence>
<keyword evidence="9" id="KW-0325">Glycoprotein</keyword>
<dbReference type="InterPro" id="IPR017981">
    <property type="entry name" value="GPCR_2-like_7TM"/>
</dbReference>
<dbReference type="PROSITE" id="PS50227">
    <property type="entry name" value="G_PROTEIN_RECEP_F2_3"/>
    <property type="match status" value="1"/>
</dbReference>
<dbReference type="InterPro" id="IPR000832">
    <property type="entry name" value="GPCR_2_secretin-like"/>
</dbReference>
<evidence type="ECO:0000256" key="9">
    <source>
        <dbReference type="ARBA" id="ARBA00023180"/>
    </source>
</evidence>
<dbReference type="Pfam" id="PF02793">
    <property type="entry name" value="HRM"/>
    <property type="match status" value="1"/>
</dbReference>
<proteinExistence type="inferred from homology"/>
<evidence type="ECO:0000259" key="12">
    <source>
        <dbReference type="PROSITE" id="PS50227"/>
    </source>
</evidence>
<evidence type="ECO:0000256" key="3">
    <source>
        <dbReference type="ARBA" id="ARBA00022475"/>
    </source>
</evidence>
<evidence type="ECO:0000256" key="11">
    <source>
        <dbReference type="SAM" id="Phobius"/>
    </source>
</evidence>
<sequence length="469" mass="52694">MYSQEIEMDSSEKECLEQYKNVSLIDPFCAAAWDSFICWPPLSPGEKMSKPCPQMDTKGTVIGDATHPGMFAVRSCAENGSWVENRTNFSLCITNMATLYPSSWTPTIVASILVIVSIVSIITLSVTLFIFCYFNCLKCSRLKVHRNLSVALLLNLMLLIVTSSPVLLNVSYKHTEWLCRGVLVLQMYSGMASINWMFVEGLLLHSRVTVHIFKQDAPFKLYYCIGWGIPALCIGSWCSLMYMYHNTSCWSGYGDLPYIWVITGPMLVALLVNSVFLVDIIRVLVTKRHANFSTEANQVRCALYDGLPQQKFCAWPQAQPTVNACGRKKAIKATALLFPLLGIPHLLFCINPKDNGKLEEAYMIVNAFVKSSQGLFVSVLYCFMNNDVQTALRKAYMRAIIRRNPNHRYTCRTRGMSQTSGTYLSHSDGNILGEGGGRKIGTSRTVLRLQEPPSRSESKPRSEYMTVIF</sequence>
<dbReference type="InterPro" id="IPR036445">
    <property type="entry name" value="GPCR_2_extracell_dom_sf"/>
</dbReference>
<evidence type="ECO:0000259" key="13">
    <source>
        <dbReference type="PROSITE" id="PS50261"/>
    </source>
</evidence>
<keyword evidence="15" id="KW-1185">Reference proteome</keyword>
<protein>
    <submittedName>
        <fullName evidence="14">Uncharacterized protein</fullName>
    </submittedName>
</protein>
<evidence type="ECO:0000256" key="2">
    <source>
        <dbReference type="ARBA" id="ARBA00005314"/>
    </source>
</evidence>
<comment type="similarity">
    <text evidence="2">Belongs to the G-protein coupled receptor 2 family.</text>
</comment>
<dbReference type="Proteomes" id="UP001497382">
    <property type="component" value="Unassembled WGS sequence"/>
</dbReference>
<dbReference type="InterPro" id="IPR017983">
    <property type="entry name" value="GPCR_2_secretin-like_CS"/>
</dbReference>
<feature type="transmembrane region" description="Helical" evidence="11">
    <location>
        <begin position="148"/>
        <end position="168"/>
    </location>
</feature>
<dbReference type="AlphaFoldDB" id="A0AAV2A9P6"/>
<dbReference type="SUPFAM" id="SSF111418">
    <property type="entry name" value="Hormone receptor domain"/>
    <property type="match status" value="1"/>
</dbReference>
<evidence type="ECO:0000256" key="10">
    <source>
        <dbReference type="ARBA" id="ARBA00023224"/>
    </source>
</evidence>
<keyword evidence="8" id="KW-0675">Receptor</keyword>
<dbReference type="Gene3D" id="1.20.1070.10">
    <property type="entry name" value="Rhodopsin 7-helix transmembrane proteins"/>
    <property type="match status" value="1"/>
</dbReference>
<evidence type="ECO:0000256" key="5">
    <source>
        <dbReference type="ARBA" id="ARBA00022989"/>
    </source>
</evidence>
<feature type="domain" description="G-protein coupled receptors family 2 profile 2" evidence="13">
    <location>
        <begin position="109"/>
        <end position="385"/>
    </location>
</feature>
<dbReference type="Gene3D" id="4.10.1240.10">
    <property type="entry name" value="GPCR, family 2, extracellular hormone receptor domain"/>
    <property type="match status" value="1"/>
</dbReference>
<keyword evidence="3" id="KW-1003">Cell membrane</keyword>
<evidence type="ECO:0000256" key="8">
    <source>
        <dbReference type="ARBA" id="ARBA00023170"/>
    </source>
</evidence>